<dbReference type="PROSITE" id="PS50082">
    <property type="entry name" value="WD_REPEATS_2"/>
    <property type="match status" value="2"/>
</dbReference>
<dbReference type="GO" id="GO:0006351">
    <property type="term" value="P:DNA-templated transcription"/>
    <property type="evidence" value="ECO:0007669"/>
    <property type="project" value="InterPro"/>
</dbReference>
<reference evidence="9 10" key="1">
    <citation type="submission" date="2018-04" db="EMBL/GenBank/DDBJ databases">
        <authorList>
            <person name="Zhang X."/>
            <person name="Yuan J."/>
            <person name="Li F."/>
            <person name="Xiang J."/>
        </authorList>
    </citation>
    <scope>NUCLEOTIDE SEQUENCE [LARGE SCALE GENOMIC DNA]</scope>
    <source>
        <tissue evidence="9">Muscle</tissue>
    </source>
</reference>
<dbReference type="Proteomes" id="UP000283509">
    <property type="component" value="Unassembled WGS sequence"/>
</dbReference>
<comment type="similarity">
    <text evidence="2">Belongs to the WD repeat HIR1 family.</text>
</comment>
<reference evidence="9 10" key="2">
    <citation type="submission" date="2019-01" db="EMBL/GenBank/DDBJ databases">
        <title>The decoding of complex shrimp genome reveals the adaptation for benthos swimmer, frequently molting mechanism and breeding impact on genome.</title>
        <authorList>
            <person name="Sun Y."/>
            <person name="Gao Y."/>
            <person name="Yu Y."/>
        </authorList>
    </citation>
    <scope>NUCLEOTIDE SEQUENCE [LARGE SCALE GENOMIC DNA]</scope>
    <source>
        <tissue evidence="9">Muscle</tissue>
    </source>
</reference>
<dbReference type="SMART" id="SM00320">
    <property type="entry name" value="WD40"/>
    <property type="match status" value="4"/>
</dbReference>
<feature type="repeat" description="WD" evidence="7">
    <location>
        <begin position="136"/>
        <end position="167"/>
    </location>
</feature>
<dbReference type="AlphaFoldDB" id="A0A3R7SUW4"/>
<dbReference type="Gene3D" id="2.130.10.10">
    <property type="entry name" value="YVTN repeat-like/Quinoprotein amine dehydrogenase"/>
    <property type="match status" value="2"/>
</dbReference>
<evidence type="ECO:0000313" key="10">
    <source>
        <dbReference type="Proteomes" id="UP000283509"/>
    </source>
</evidence>
<sequence>MKLLKPPWINHDGDKAIFSVDLHPDGSRFATGGQGQDSSGRVVVWNLKPVALEKYEEDEKVPKLLCMLDQHLGGAVFGSNVVNVESWRSVTTLRGHNGDILDVAWSPGDVWLASASVDNNVIVWNTAKWPEQVQILRGHTGLVKGVTWDPVGRYLASQADDKSLRIWRTTDWTTEEKIIDPFSECGGTTTVLRPSWSPDGQYLVSAHAMNNGGPTAQIVERDGWNTDKDFVGHRKPITCVRFNPNILEKADPKTGKSVQYCLCVAIGSRDAQLFYLVYIAEETFGGDS</sequence>
<dbReference type="GO" id="GO:0000417">
    <property type="term" value="C:HIR complex"/>
    <property type="evidence" value="ECO:0007669"/>
    <property type="project" value="TreeGrafter"/>
</dbReference>
<comment type="caution">
    <text evidence="9">The sequence shown here is derived from an EMBL/GenBank/DDBJ whole genome shotgun (WGS) entry which is preliminary data.</text>
</comment>
<keyword evidence="6" id="KW-0539">Nucleus</keyword>
<evidence type="ECO:0000256" key="6">
    <source>
        <dbReference type="ARBA" id="ARBA00023242"/>
    </source>
</evidence>
<keyword evidence="3 7" id="KW-0853">WD repeat</keyword>
<evidence type="ECO:0000259" key="8">
    <source>
        <dbReference type="Pfam" id="PF24105"/>
    </source>
</evidence>
<dbReference type="Pfam" id="PF24105">
    <property type="entry name" value="Beta-prop_CAF1B_HIR1"/>
    <property type="match status" value="1"/>
</dbReference>
<dbReference type="InterPro" id="IPR036322">
    <property type="entry name" value="WD40_repeat_dom_sf"/>
</dbReference>
<dbReference type="STRING" id="6689.A0A3R7SUW4"/>
<dbReference type="GO" id="GO:0031491">
    <property type="term" value="F:nucleosome binding"/>
    <property type="evidence" value="ECO:0007669"/>
    <property type="project" value="TreeGrafter"/>
</dbReference>
<evidence type="ECO:0000256" key="7">
    <source>
        <dbReference type="PROSITE-ProRule" id="PRU00221"/>
    </source>
</evidence>
<keyword evidence="10" id="KW-1185">Reference proteome</keyword>
<accession>A0A3R7SUW4</accession>
<dbReference type="EMBL" id="QCYY01001677">
    <property type="protein sequence ID" value="ROT76250.1"/>
    <property type="molecule type" value="Genomic_DNA"/>
</dbReference>
<dbReference type="GO" id="GO:0000785">
    <property type="term" value="C:chromatin"/>
    <property type="evidence" value="ECO:0007669"/>
    <property type="project" value="TreeGrafter"/>
</dbReference>
<feature type="repeat" description="WD" evidence="7">
    <location>
        <begin position="93"/>
        <end position="125"/>
    </location>
</feature>
<dbReference type="OrthoDB" id="1741719at2759"/>
<evidence type="ECO:0000256" key="3">
    <source>
        <dbReference type="ARBA" id="ARBA00022574"/>
    </source>
</evidence>
<organism evidence="9 10">
    <name type="scientific">Penaeus vannamei</name>
    <name type="common">Whiteleg shrimp</name>
    <name type="synonym">Litopenaeus vannamei</name>
    <dbReference type="NCBI Taxonomy" id="6689"/>
    <lineage>
        <taxon>Eukaryota</taxon>
        <taxon>Metazoa</taxon>
        <taxon>Ecdysozoa</taxon>
        <taxon>Arthropoda</taxon>
        <taxon>Crustacea</taxon>
        <taxon>Multicrustacea</taxon>
        <taxon>Malacostraca</taxon>
        <taxon>Eumalacostraca</taxon>
        <taxon>Eucarida</taxon>
        <taxon>Decapoda</taxon>
        <taxon>Dendrobranchiata</taxon>
        <taxon>Penaeoidea</taxon>
        <taxon>Penaeidae</taxon>
        <taxon>Penaeus</taxon>
    </lineage>
</organism>
<dbReference type="GO" id="GO:0006338">
    <property type="term" value="P:chromatin remodeling"/>
    <property type="evidence" value="ECO:0007669"/>
    <property type="project" value="TreeGrafter"/>
</dbReference>
<dbReference type="Pfam" id="PF00400">
    <property type="entry name" value="WD40"/>
    <property type="match status" value="1"/>
</dbReference>
<keyword evidence="4" id="KW-0677">Repeat</keyword>
<evidence type="ECO:0000256" key="5">
    <source>
        <dbReference type="ARBA" id="ARBA00022853"/>
    </source>
</evidence>
<dbReference type="InterPro" id="IPR031120">
    <property type="entry name" value="HIR1-like"/>
</dbReference>
<dbReference type="InterPro" id="IPR015943">
    <property type="entry name" value="WD40/YVTN_repeat-like_dom_sf"/>
</dbReference>
<keyword evidence="5" id="KW-0156">Chromatin regulator</keyword>
<name>A0A3R7SUW4_PENVA</name>
<dbReference type="InterPro" id="IPR001680">
    <property type="entry name" value="WD40_rpt"/>
</dbReference>
<dbReference type="SUPFAM" id="SSF50978">
    <property type="entry name" value="WD40 repeat-like"/>
    <property type="match status" value="1"/>
</dbReference>
<evidence type="ECO:0000313" key="9">
    <source>
        <dbReference type="EMBL" id="ROT76250.1"/>
    </source>
</evidence>
<proteinExistence type="inferred from homology"/>
<gene>
    <name evidence="9" type="ORF">C7M84_005144</name>
</gene>
<comment type="subcellular location">
    <subcellularLocation>
        <location evidence="1">Nucleus</location>
    </subcellularLocation>
</comment>
<feature type="domain" description="CAF1B/HIR1 beta-propeller" evidence="8">
    <location>
        <begin position="80"/>
        <end position="175"/>
    </location>
</feature>
<dbReference type="PANTHER" id="PTHR13831:SF0">
    <property type="entry name" value="PROTEIN HIRA"/>
    <property type="match status" value="1"/>
</dbReference>
<dbReference type="GO" id="GO:0005634">
    <property type="term" value="C:nucleus"/>
    <property type="evidence" value="ECO:0007669"/>
    <property type="project" value="UniProtKB-SubCell"/>
</dbReference>
<protein>
    <recommendedName>
        <fullName evidence="8">CAF1B/HIR1 beta-propeller domain-containing protein</fullName>
    </recommendedName>
</protein>
<evidence type="ECO:0000256" key="2">
    <source>
        <dbReference type="ARBA" id="ARBA00007306"/>
    </source>
</evidence>
<dbReference type="InterPro" id="IPR055410">
    <property type="entry name" value="Beta-prop_CAF1B_HIR1"/>
</dbReference>
<dbReference type="PROSITE" id="PS50294">
    <property type="entry name" value="WD_REPEATS_REGION"/>
    <property type="match status" value="2"/>
</dbReference>
<evidence type="ECO:0000256" key="4">
    <source>
        <dbReference type="ARBA" id="ARBA00022737"/>
    </source>
</evidence>
<dbReference type="PANTHER" id="PTHR13831">
    <property type="entry name" value="MEMBER OF THE HIR1 FAMILY OF WD-REPEAT PROTEINS"/>
    <property type="match status" value="1"/>
</dbReference>
<evidence type="ECO:0000256" key="1">
    <source>
        <dbReference type="ARBA" id="ARBA00004123"/>
    </source>
</evidence>